<proteinExistence type="predicted"/>
<organism evidence="1 2">
    <name type="scientific">Ficus carica</name>
    <name type="common">Common fig</name>
    <dbReference type="NCBI Taxonomy" id="3494"/>
    <lineage>
        <taxon>Eukaryota</taxon>
        <taxon>Viridiplantae</taxon>
        <taxon>Streptophyta</taxon>
        <taxon>Embryophyta</taxon>
        <taxon>Tracheophyta</taxon>
        <taxon>Spermatophyta</taxon>
        <taxon>Magnoliopsida</taxon>
        <taxon>eudicotyledons</taxon>
        <taxon>Gunneridae</taxon>
        <taxon>Pentapetalae</taxon>
        <taxon>rosids</taxon>
        <taxon>fabids</taxon>
        <taxon>Rosales</taxon>
        <taxon>Moraceae</taxon>
        <taxon>Ficeae</taxon>
        <taxon>Ficus</taxon>
    </lineage>
</organism>
<gene>
    <name evidence="1" type="ORF">TIFTF001_007819</name>
</gene>
<dbReference type="AlphaFoldDB" id="A0AA87ZRW9"/>
<accession>A0AA87ZRW9</accession>
<protein>
    <submittedName>
        <fullName evidence="1">Uncharacterized protein</fullName>
    </submittedName>
</protein>
<dbReference type="Proteomes" id="UP001187192">
    <property type="component" value="Unassembled WGS sequence"/>
</dbReference>
<dbReference type="EMBL" id="BTGU01000008">
    <property type="protein sequence ID" value="GMN38584.1"/>
    <property type="molecule type" value="Genomic_DNA"/>
</dbReference>
<comment type="caution">
    <text evidence="1">The sequence shown here is derived from an EMBL/GenBank/DDBJ whole genome shotgun (WGS) entry which is preliminary data.</text>
</comment>
<sequence length="63" mass="7260">MLMLMTWEITIGYGVGEYSGTRRKSSREICGKQRREGRVKREREWGKTGIWEGGGRVETLGHC</sequence>
<keyword evidence="2" id="KW-1185">Reference proteome</keyword>
<reference evidence="1" key="1">
    <citation type="submission" date="2023-07" db="EMBL/GenBank/DDBJ databases">
        <title>draft genome sequence of fig (Ficus carica).</title>
        <authorList>
            <person name="Takahashi T."/>
            <person name="Nishimura K."/>
        </authorList>
    </citation>
    <scope>NUCLEOTIDE SEQUENCE</scope>
</reference>
<name>A0AA87ZRW9_FICCA</name>
<evidence type="ECO:0000313" key="1">
    <source>
        <dbReference type="EMBL" id="GMN38584.1"/>
    </source>
</evidence>
<evidence type="ECO:0000313" key="2">
    <source>
        <dbReference type="Proteomes" id="UP001187192"/>
    </source>
</evidence>